<evidence type="ECO:0000256" key="3">
    <source>
        <dbReference type="ARBA" id="ARBA00022801"/>
    </source>
</evidence>
<dbReference type="InterPro" id="IPR023296">
    <property type="entry name" value="Glyco_hydro_beta-prop_sf"/>
</dbReference>
<evidence type="ECO:0000256" key="1">
    <source>
        <dbReference type="ARBA" id="ARBA00009865"/>
    </source>
</evidence>
<reference evidence="8" key="1">
    <citation type="journal article" date="2019" name="Int. J. Syst. Evol. Microbiol.">
        <title>The Global Catalogue of Microorganisms (GCM) 10K type strain sequencing project: providing services to taxonomists for standard genome sequencing and annotation.</title>
        <authorList>
            <consortium name="The Broad Institute Genomics Platform"/>
            <consortium name="The Broad Institute Genome Sequencing Center for Infectious Disease"/>
            <person name="Wu L."/>
            <person name="Ma J."/>
        </authorList>
    </citation>
    <scope>NUCLEOTIDE SEQUENCE [LARGE SCALE GENOMIC DNA]</scope>
    <source>
        <strain evidence="8">JCM 16540</strain>
    </source>
</reference>
<dbReference type="PANTHER" id="PTHR43817:SF1">
    <property type="entry name" value="HYDROLASE, FAMILY 43, PUTATIVE (AFU_ORTHOLOGUE AFUA_3G01660)-RELATED"/>
    <property type="match status" value="1"/>
</dbReference>
<keyword evidence="3 5" id="KW-0378">Hydrolase</keyword>
<dbReference type="PANTHER" id="PTHR43817">
    <property type="entry name" value="GLYCOSYL HYDROLASE"/>
    <property type="match status" value="1"/>
</dbReference>
<dbReference type="CDD" id="cd18820">
    <property type="entry name" value="GH43_LbAraf43-like"/>
    <property type="match status" value="1"/>
</dbReference>
<keyword evidence="8" id="KW-1185">Reference proteome</keyword>
<dbReference type="InterPro" id="IPR006710">
    <property type="entry name" value="Glyco_hydro_43"/>
</dbReference>
<evidence type="ECO:0000313" key="8">
    <source>
        <dbReference type="Proteomes" id="UP001500767"/>
    </source>
</evidence>
<sequence>MLANPVLGQGADPFVVFADGQYHQIMSAAAGDGSTLVMRSATSLASLSTAPEQKIFTGGNDGAPCCEWWAPEVHQIDGRWYVYVAADDGDNANHRTYVLSADTITGPYAFEGQLKLPGDRWAIDATVFAVGDATYTVWSGWPGDENGEQDLYIARLATPTTVAGKAVRISRPELAWETHAGTVGVLVNEGPAALVRDGRVYLTYSGSGCWTPEYALGMLTADASADLLDPASWTKSPEPVFAPAEGSGLYGTGHNNFFTSPDGTQTWIVYHAVTDPAGSCGADREVYAQPITFAPDGTPQLGTPSTADVPLPSGDPGS</sequence>
<evidence type="ECO:0000256" key="5">
    <source>
        <dbReference type="RuleBase" id="RU361187"/>
    </source>
</evidence>
<keyword evidence="4 5" id="KW-0326">Glycosidase</keyword>
<keyword evidence="2" id="KW-0732">Signal</keyword>
<protein>
    <submittedName>
        <fullName evidence="7">Family 43 glycosylhydrolase</fullName>
    </submittedName>
</protein>
<evidence type="ECO:0000256" key="2">
    <source>
        <dbReference type="ARBA" id="ARBA00022729"/>
    </source>
</evidence>
<dbReference type="PIRSF" id="PIRSF025414">
    <property type="entry name" value="Alpha-L-arabinofuranosidase"/>
    <property type="match status" value="1"/>
</dbReference>
<dbReference type="Gene3D" id="2.115.10.20">
    <property type="entry name" value="Glycosyl hydrolase domain, family 43"/>
    <property type="match status" value="1"/>
</dbReference>
<gene>
    <name evidence="7" type="ORF">GCM10022197_04950</name>
</gene>
<comment type="similarity">
    <text evidence="1 5">Belongs to the glycosyl hydrolase 43 family.</text>
</comment>
<comment type="caution">
    <text evidence="7">The sequence shown here is derived from an EMBL/GenBank/DDBJ whole genome shotgun (WGS) entry which is preliminary data.</text>
</comment>
<evidence type="ECO:0000256" key="4">
    <source>
        <dbReference type="ARBA" id="ARBA00023295"/>
    </source>
</evidence>
<accession>A0ABP6WRH8</accession>
<feature type="region of interest" description="Disordered" evidence="6">
    <location>
        <begin position="293"/>
        <end position="318"/>
    </location>
</feature>
<organism evidence="7 8">
    <name type="scientific">Microlunatus spumicola</name>
    <dbReference type="NCBI Taxonomy" id="81499"/>
    <lineage>
        <taxon>Bacteria</taxon>
        <taxon>Bacillati</taxon>
        <taxon>Actinomycetota</taxon>
        <taxon>Actinomycetes</taxon>
        <taxon>Propionibacteriales</taxon>
        <taxon>Propionibacteriaceae</taxon>
        <taxon>Microlunatus</taxon>
    </lineage>
</organism>
<dbReference type="InterPro" id="IPR016828">
    <property type="entry name" value="Alpha-L-arabinofuranosidase"/>
</dbReference>
<dbReference type="Pfam" id="PF04616">
    <property type="entry name" value="Glyco_hydro_43"/>
    <property type="match status" value="1"/>
</dbReference>
<name>A0ABP6WRH8_9ACTN</name>
<proteinExistence type="inferred from homology"/>
<dbReference type="EMBL" id="BAAAYR010000001">
    <property type="protein sequence ID" value="GAA3552897.1"/>
    <property type="molecule type" value="Genomic_DNA"/>
</dbReference>
<dbReference type="Proteomes" id="UP001500767">
    <property type="component" value="Unassembled WGS sequence"/>
</dbReference>
<dbReference type="SUPFAM" id="SSF75005">
    <property type="entry name" value="Arabinanase/levansucrase/invertase"/>
    <property type="match status" value="1"/>
</dbReference>
<evidence type="ECO:0000313" key="7">
    <source>
        <dbReference type="EMBL" id="GAA3552897.1"/>
    </source>
</evidence>
<evidence type="ECO:0000256" key="6">
    <source>
        <dbReference type="SAM" id="MobiDB-lite"/>
    </source>
</evidence>